<keyword evidence="2 4" id="KW-0694">RNA-binding</keyword>
<dbReference type="Gene3D" id="3.30.70.580">
    <property type="entry name" value="Pseudouridine synthase I, catalytic domain, N-terminal subdomain"/>
    <property type="match status" value="1"/>
</dbReference>
<proteinExistence type="inferred from homology"/>
<dbReference type="EC" id="5.4.99.-" evidence="5"/>
<reference evidence="7" key="2">
    <citation type="submission" date="2020-09" db="EMBL/GenBank/DDBJ databases">
        <authorList>
            <person name="Sun Q."/>
            <person name="Ohkuma M."/>
        </authorList>
    </citation>
    <scope>NUCLEOTIDE SEQUENCE</scope>
    <source>
        <strain evidence="7">JCM 14719</strain>
    </source>
</reference>
<name>A0A8J3B444_9BACI</name>
<dbReference type="Proteomes" id="UP000637720">
    <property type="component" value="Unassembled WGS sequence"/>
</dbReference>
<dbReference type="InterPro" id="IPR018496">
    <property type="entry name" value="PsdUridine_synth_RsuA/RluB_CS"/>
</dbReference>
<dbReference type="InterPro" id="IPR050343">
    <property type="entry name" value="RsuA_PseudoU_synthase"/>
</dbReference>
<protein>
    <recommendedName>
        <fullName evidence="5">Pseudouridine synthase</fullName>
        <ecNumber evidence="5">5.4.99.-</ecNumber>
    </recommendedName>
</protein>
<dbReference type="Pfam" id="PF00849">
    <property type="entry name" value="PseudoU_synth_2"/>
    <property type="match status" value="1"/>
</dbReference>
<comment type="caution">
    <text evidence="7">The sequence shown here is derived from an EMBL/GenBank/DDBJ whole genome shotgun (WGS) entry which is preliminary data.</text>
</comment>
<evidence type="ECO:0000256" key="4">
    <source>
        <dbReference type="PROSITE-ProRule" id="PRU00182"/>
    </source>
</evidence>
<organism evidence="7 8">
    <name type="scientific">Calditerricola satsumensis</name>
    <dbReference type="NCBI Taxonomy" id="373054"/>
    <lineage>
        <taxon>Bacteria</taxon>
        <taxon>Bacillati</taxon>
        <taxon>Bacillota</taxon>
        <taxon>Bacilli</taxon>
        <taxon>Bacillales</taxon>
        <taxon>Bacillaceae</taxon>
        <taxon>Calditerricola</taxon>
    </lineage>
</organism>
<dbReference type="Gene3D" id="3.30.70.1560">
    <property type="entry name" value="Alpha-L RNA-binding motif"/>
    <property type="match status" value="1"/>
</dbReference>
<dbReference type="Gene3D" id="3.10.290.10">
    <property type="entry name" value="RNA-binding S4 domain"/>
    <property type="match status" value="1"/>
</dbReference>
<accession>A0A8J3B444</accession>
<comment type="similarity">
    <text evidence="1 5">Belongs to the pseudouridine synthase RsuA family.</text>
</comment>
<dbReference type="SMART" id="SM00363">
    <property type="entry name" value="S4"/>
    <property type="match status" value="1"/>
</dbReference>
<dbReference type="CDD" id="cd02870">
    <property type="entry name" value="PseudoU_synth_RsuA_like"/>
    <property type="match status" value="1"/>
</dbReference>
<gene>
    <name evidence="7" type="ORF">GCM10007043_05140</name>
</gene>
<evidence type="ECO:0000259" key="6">
    <source>
        <dbReference type="SMART" id="SM00363"/>
    </source>
</evidence>
<evidence type="ECO:0000256" key="3">
    <source>
        <dbReference type="ARBA" id="ARBA00023235"/>
    </source>
</evidence>
<dbReference type="InterPro" id="IPR000748">
    <property type="entry name" value="PsdUridine_synth_RsuA/RluB/E/F"/>
</dbReference>
<dbReference type="InterPro" id="IPR036986">
    <property type="entry name" value="S4_RNA-bd_sf"/>
</dbReference>
<evidence type="ECO:0000313" key="8">
    <source>
        <dbReference type="Proteomes" id="UP000637720"/>
    </source>
</evidence>
<keyword evidence="3 5" id="KW-0413">Isomerase</keyword>
<dbReference type="GO" id="GO:0003723">
    <property type="term" value="F:RNA binding"/>
    <property type="evidence" value="ECO:0007669"/>
    <property type="project" value="UniProtKB-KW"/>
</dbReference>
<dbReference type="AlphaFoldDB" id="A0A8J3B444"/>
<dbReference type="GO" id="GO:0005829">
    <property type="term" value="C:cytosol"/>
    <property type="evidence" value="ECO:0007669"/>
    <property type="project" value="UniProtKB-ARBA"/>
</dbReference>
<dbReference type="CDD" id="cd00165">
    <property type="entry name" value="S4"/>
    <property type="match status" value="1"/>
</dbReference>
<dbReference type="PANTHER" id="PTHR47683">
    <property type="entry name" value="PSEUDOURIDINE SYNTHASE FAMILY PROTEIN-RELATED"/>
    <property type="match status" value="1"/>
</dbReference>
<dbReference type="InterPro" id="IPR020103">
    <property type="entry name" value="PsdUridine_synth_cat_dom_sf"/>
</dbReference>
<keyword evidence="8" id="KW-1185">Reference proteome</keyword>
<dbReference type="SUPFAM" id="SSF55120">
    <property type="entry name" value="Pseudouridine synthase"/>
    <property type="match status" value="1"/>
</dbReference>
<dbReference type="PROSITE" id="PS50889">
    <property type="entry name" value="S4"/>
    <property type="match status" value="1"/>
</dbReference>
<feature type="domain" description="RNA-binding S4" evidence="6">
    <location>
        <begin position="80"/>
        <end position="139"/>
    </location>
</feature>
<dbReference type="GO" id="GO:0000455">
    <property type="term" value="P:enzyme-directed rRNA pseudouridine synthesis"/>
    <property type="evidence" value="ECO:0007669"/>
    <property type="project" value="UniProtKB-ARBA"/>
</dbReference>
<dbReference type="FunFam" id="3.30.70.1560:FF:000001">
    <property type="entry name" value="Pseudouridine synthase"/>
    <property type="match status" value="1"/>
</dbReference>
<reference evidence="7" key="1">
    <citation type="journal article" date="2014" name="Int. J. Syst. Evol. Microbiol.">
        <title>Complete genome sequence of Corynebacterium casei LMG S-19264T (=DSM 44701T), isolated from a smear-ripened cheese.</title>
        <authorList>
            <consortium name="US DOE Joint Genome Institute (JGI-PGF)"/>
            <person name="Walter F."/>
            <person name="Albersmeier A."/>
            <person name="Kalinowski J."/>
            <person name="Ruckert C."/>
        </authorList>
    </citation>
    <scope>NUCLEOTIDE SEQUENCE</scope>
    <source>
        <strain evidence="7">JCM 14719</strain>
    </source>
</reference>
<dbReference type="NCBIfam" id="TIGR00093">
    <property type="entry name" value="pseudouridine synthase"/>
    <property type="match status" value="1"/>
</dbReference>
<evidence type="ECO:0000256" key="2">
    <source>
        <dbReference type="ARBA" id="ARBA00022884"/>
    </source>
</evidence>
<sequence>MSHVLVNVFASGFTNHQGVMSKIQPELPIIDQNGQHTRQYTLLPKEPFSMVVKRRSGTSTRPFVFANQTRYDGSEVSPMERLQKVLAHAGVASRRKCEELIRAGRVQVNGQTVTELGVKVDPTKDRIAVDGKPVRLETRKRYLLLYKPTGVITSVRDPHGRRTVIDLVKDVPERIYPVGRLDYETEGLLLLTNDGELAHRIMHPRYELDKVYEAWVKGHPDEEALRRLREGVLLEDGWTFPAKVERLAERDDRTLLRLTIHEGRKRQVRRMCAAVGHPVLALKRVRVGFLTLGSLRPGEYRELAPDEVRRLKALVGL</sequence>
<dbReference type="FunFam" id="3.10.290.10:FF:000003">
    <property type="entry name" value="Pseudouridine synthase"/>
    <property type="match status" value="1"/>
</dbReference>
<dbReference type="SUPFAM" id="SSF55174">
    <property type="entry name" value="Alpha-L RNA-binding motif"/>
    <property type="match status" value="1"/>
</dbReference>
<dbReference type="InterPro" id="IPR006145">
    <property type="entry name" value="PsdUridine_synth_RsuA/RluA"/>
</dbReference>
<dbReference type="InterPro" id="IPR042092">
    <property type="entry name" value="PsdUridine_s_RsuA/RluB/E/F_cat"/>
</dbReference>
<dbReference type="InterPro" id="IPR002942">
    <property type="entry name" value="S4_RNA-bd"/>
</dbReference>
<dbReference type="EMBL" id="BMOF01000005">
    <property type="protein sequence ID" value="GGJ94280.1"/>
    <property type="molecule type" value="Genomic_DNA"/>
</dbReference>
<evidence type="ECO:0000313" key="7">
    <source>
        <dbReference type="EMBL" id="GGJ94280.1"/>
    </source>
</evidence>
<evidence type="ECO:0000256" key="5">
    <source>
        <dbReference type="RuleBase" id="RU003887"/>
    </source>
</evidence>
<dbReference type="InterPro" id="IPR020094">
    <property type="entry name" value="TruA/RsuA/RluB/E/F_N"/>
</dbReference>
<dbReference type="PROSITE" id="PS01149">
    <property type="entry name" value="PSI_RSU"/>
    <property type="match status" value="1"/>
</dbReference>
<dbReference type="GO" id="GO:0120159">
    <property type="term" value="F:rRNA pseudouridine synthase activity"/>
    <property type="evidence" value="ECO:0007669"/>
    <property type="project" value="UniProtKB-ARBA"/>
</dbReference>
<dbReference type="Pfam" id="PF01479">
    <property type="entry name" value="S4"/>
    <property type="match status" value="1"/>
</dbReference>
<dbReference type="PANTHER" id="PTHR47683:SF2">
    <property type="entry name" value="RNA-BINDING S4 DOMAIN-CONTAINING PROTEIN"/>
    <property type="match status" value="1"/>
</dbReference>
<evidence type="ECO:0000256" key="1">
    <source>
        <dbReference type="ARBA" id="ARBA00008348"/>
    </source>
</evidence>